<dbReference type="PROSITE" id="PS00602">
    <property type="entry name" value="ALDOLASE_CLASS_II_1"/>
    <property type="match status" value="1"/>
</dbReference>
<name>A0A398D619_9BACT</name>
<dbReference type="GO" id="GO:0005829">
    <property type="term" value="C:cytosol"/>
    <property type="evidence" value="ECO:0007669"/>
    <property type="project" value="TreeGrafter"/>
</dbReference>
<dbReference type="PIRSF" id="PIRSF001359">
    <property type="entry name" value="F_bP_aldolase_II"/>
    <property type="match status" value="1"/>
</dbReference>
<dbReference type="InterPro" id="IPR050246">
    <property type="entry name" value="Class_II_FBP_aldolase"/>
</dbReference>
<keyword evidence="2" id="KW-0862">Zinc</keyword>
<dbReference type="Proteomes" id="UP000266328">
    <property type="component" value="Unassembled WGS sequence"/>
</dbReference>
<dbReference type="GO" id="GO:0005975">
    <property type="term" value="P:carbohydrate metabolic process"/>
    <property type="evidence" value="ECO:0007669"/>
    <property type="project" value="InterPro"/>
</dbReference>
<keyword evidence="2" id="KW-0479">Metal-binding</keyword>
<dbReference type="GO" id="GO:0009025">
    <property type="term" value="F:tagatose-bisphosphate aldolase activity"/>
    <property type="evidence" value="ECO:0007669"/>
    <property type="project" value="TreeGrafter"/>
</dbReference>
<comment type="caution">
    <text evidence="3">The sequence shown here is derived from an EMBL/GenBank/DDBJ whole genome shotgun (WGS) entry which is preliminary data.</text>
</comment>
<dbReference type="Pfam" id="PF01116">
    <property type="entry name" value="F_bP_aldolase"/>
    <property type="match status" value="1"/>
</dbReference>
<dbReference type="GO" id="GO:0008270">
    <property type="term" value="F:zinc ion binding"/>
    <property type="evidence" value="ECO:0007669"/>
    <property type="project" value="InterPro"/>
</dbReference>
<feature type="binding site" evidence="2">
    <location>
        <position position="133"/>
    </location>
    <ligand>
        <name>Zn(2+)</name>
        <dbReference type="ChEBI" id="CHEBI:29105"/>
        <label>2</label>
    </ligand>
</feature>
<evidence type="ECO:0000256" key="2">
    <source>
        <dbReference type="PIRSR" id="PIRSR001359-3"/>
    </source>
</evidence>
<accession>A0A398D619</accession>
<dbReference type="OrthoDB" id="9803995at2"/>
<dbReference type="AlphaFoldDB" id="A0A398D619"/>
<organism evidence="3 4">
    <name type="scientific">Candidatus Cryosericum terrychapinii</name>
    <dbReference type="NCBI Taxonomy" id="2290919"/>
    <lineage>
        <taxon>Bacteria</taxon>
        <taxon>Pseudomonadati</taxon>
        <taxon>Caldisericota/Cryosericota group</taxon>
        <taxon>Candidatus Cryosericota</taxon>
        <taxon>Candidatus Cryosericia</taxon>
        <taxon>Candidatus Cryosericales</taxon>
        <taxon>Candidatus Cryosericaceae</taxon>
        <taxon>Candidatus Cryosericum</taxon>
    </lineage>
</organism>
<dbReference type="InterPro" id="IPR000771">
    <property type="entry name" value="FBA_II"/>
</dbReference>
<dbReference type="PANTHER" id="PTHR30304">
    <property type="entry name" value="D-TAGATOSE-1,6-BISPHOSPHATE ALDOLASE"/>
    <property type="match status" value="1"/>
</dbReference>
<evidence type="ECO:0000313" key="3">
    <source>
        <dbReference type="EMBL" id="RIE06941.1"/>
    </source>
</evidence>
<evidence type="ECO:0000313" key="4">
    <source>
        <dbReference type="Proteomes" id="UP000266328"/>
    </source>
</evidence>
<reference evidence="3 4" key="1">
    <citation type="submission" date="2018-09" db="EMBL/GenBank/DDBJ databases">
        <title>Discovery and Ecogenomic Context for Candidatus Cryosericales, a Global Caldiserica Order Active in Thawing Permafrost.</title>
        <authorList>
            <person name="Martinez M.A."/>
            <person name="Woodcroft B.J."/>
            <person name="Ignacio Espinoza J.C."/>
            <person name="Zayed A."/>
            <person name="Singleton C.M."/>
            <person name="Boyd J."/>
            <person name="Li Y.-F."/>
            <person name="Purvine S."/>
            <person name="Maughan H."/>
            <person name="Hodgkins S.B."/>
            <person name="Anderson D."/>
            <person name="Sederholm M."/>
            <person name="Temperton B."/>
            <person name="Saleska S.R."/>
            <person name="Tyson G.W."/>
            <person name="Rich V.I."/>
        </authorList>
    </citation>
    <scope>NUCLEOTIDE SEQUENCE [LARGE SCALE GENOMIC DNA]</scope>
    <source>
        <strain evidence="3 4">SMC7</strain>
    </source>
</reference>
<dbReference type="InterPro" id="IPR013785">
    <property type="entry name" value="Aldolase_TIM"/>
</dbReference>
<dbReference type="PANTHER" id="PTHR30304:SF0">
    <property type="entry name" value="D-TAGATOSE-1,6-BISPHOSPHATE ALDOLASE SUBUNIT GATY-RELATED"/>
    <property type="match status" value="1"/>
</dbReference>
<dbReference type="RefSeq" id="WP_119088374.1">
    <property type="nucleotide sequence ID" value="NZ_QXIS01000001.1"/>
</dbReference>
<dbReference type="EMBL" id="QXIS01000001">
    <property type="protein sequence ID" value="RIE06941.1"/>
    <property type="molecule type" value="Genomic_DNA"/>
</dbReference>
<keyword evidence="4" id="KW-1185">Reference proteome</keyword>
<protein>
    <submittedName>
        <fullName evidence="3">Class II fructose-bisphosphate aldolase</fullName>
    </submittedName>
</protein>
<proteinExistence type="predicted"/>
<evidence type="ECO:0000256" key="1">
    <source>
        <dbReference type="PIRSR" id="PIRSR001359-1"/>
    </source>
</evidence>
<dbReference type="NCBIfam" id="TIGR00167">
    <property type="entry name" value="cbbA"/>
    <property type="match status" value="1"/>
</dbReference>
<dbReference type="CDD" id="cd00947">
    <property type="entry name" value="TBP_aldolase_IIB"/>
    <property type="match status" value="1"/>
</dbReference>
<sequence>MLVTLKEVTQDALRNHYAVGAFNIHNLEYAKAVVETSYEMKAPVILQISQGSSDFAGLEELCMIARHYAAKYAIPVVVHLDHGKSFLRCVEGLRAGFSSVMFDGSSLPYAENVAITRQVVEAAHQVGVAVEAEIGKVGKSEDGASTEAEDMHYTTVDEAVRFVGDTHVDALAVSIGTVHAMAIQAAHLDIALCRKLHEAMPTVPLVMHGASGAVDEDVRQVIRLGITKINIATFLQKKAALAVKAMFEQNPDAIGFRDLAKPQVQAIADGVRGKIELFGTANRA</sequence>
<feature type="binding site" evidence="2">
    <location>
        <position position="103"/>
    </location>
    <ligand>
        <name>Zn(2+)</name>
        <dbReference type="ChEBI" id="CHEBI:29105"/>
        <label>2</label>
    </ligand>
</feature>
<dbReference type="SUPFAM" id="SSF51569">
    <property type="entry name" value="Aldolase"/>
    <property type="match status" value="1"/>
</dbReference>
<dbReference type="Gene3D" id="3.20.20.70">
    <property type="entry name" value="Aldolase class I"/>
    <property type="match status" value="1"/>
</dbReference>
<comment type="cofactor">
    <cofactor evidence="2">
        <name>Zn(2+)</name>
        <dbReference type="ChEBI" id="CHEBI:29105"/>
    </cofactor>
    <text evidence="2">Binds 2 Zn(2+) ions per subunit. One is catalytic and the other provides a structural contribution.</text>
</comment>
<feature type="binding site" evidence="2">
    <location>
        <position position="208"/>
    </location>
    <ligand>
        <name>Zn(2+)</name>
        <dbReference type="ChEBI" id="CHEBI:29105"/>
        <label>1</label>
        <note>catalytic</note>
    </ligand>
</feature>
<feature type="active site" description="Proton donor" evidence="1">
    <location>
        <position position="81"/>
    </location>
</feature>
<feature type="binding site" evidence="2">
    <location>
        <position position="179"/>
    </location>
    <ligand>
        <name>Zn(2+)</name>
        <dbReference type="ChEBI" id="CHEBI:29105"/>
        <label>1</label>
        <note>catalytic</note>
    </ligand>
</feature>
<gene>
    <name evidence="3" type="ORF">SMC7_00200</name>
</gene>
<feature type="binding site" evidence="2">
    <location>
        <position position="82"/>
    </location>
    <ligand>
        <name>Zn(2+)</name>
        <dbReference type="ChEBI" id="CHEBI:29105"/>
        <label>1</label>
        <note>catalytic</note>
    </ligand>
</feature>